<evidence type="ECO:0000313" key="2">
    <source>
        <dbReference type="Proteomes" id="UP000229307"/>
    </source>
</evidence>
<dbReference type="GO" id="GO:0016301">
    <property type="term" value="F:kinase activity"/>
    <property type="evidence" value="ECO:0007669"/>
    <property type="project" value="UniProtKB-KW"/>
</dbReference>
<accession>A0A2M7SEJ2</accession>
<organism evidence="1 2">
    <name type="scientific">Candidatus Desantisbacteria bacterium CG_4_10_14_0_8_um_filter_48_22</name>
    <dbReference type="NCBI Taxonomy" id="1974543"/>
    <lineage>
        <taxon>Bacteria</taxon>
        <taxon>Candidatus Desantisiibacteriota</taxon>
    </lineage>
</organism>
<reference evidence="2" key="1">
    <citation type="submission" date="2017-09" db="EMBL/GenBank/DDBJ databases">
        <title>Depth-based differentiation of microbial function through sediment-hosted aquifers and enrichment of novel symbionts in the deep terrestrial subsurface.</title>
        <authorList>
            <person name="Probst A.J."/>
            <person name="Ladd B."/>
            <person name="Jarett J.K."/>
            <person name="Geller-Mcgrath D.E."/>
            <person name="Sieber C.M.K."/>
            <person name="Emerson J.B."/>
            <person name="Anantharaman K."/>
            <person name="Thomas B.C."/>
            <person name="Malmstrom R."/>
            <person name="Stieglmeier M."/>
            <person name="Klingl A."/>
            <person name="Woyke T."/>
            <person name="Ryan C.M."/>
            <person name="Banfield J.F."/>
        </authorList>
    </citation>
    <scope>NUCLEOTIDE SEQUENCE [LARGE SCALE GENOMIC DNA]</scope>
</reference>
<gene>
    <name evidence="1" type="ORF">COY52_02045</name>
</gene>
<name>A0A2M7SEJ2_9BACT</name>
<protein>
    <submittedName>
        <fullName evidence="1">GTP pyrophosphokinase</fullName>
    </submittedName>
</protein>
<keyword evidence="1" id="KW-0418">Kinase</keyword>
<dbReference type="Proteomes" id="UP000229307">
    <property type="component" value="Unassembled WGS sequence"/>
</dbReference>
<dbReference type="EMBL" id="PFMR01000062">
    <property type="protein sequence ID" value="PIZ17938.1"/>
    <property type="molecule type" value="Genomic_DNA"/>
</dbReference>
<dbReference type="SUPFAM" id="SSF109604">
    <property type="entry name" value="HD-domain/PDEase-like"/>
    <property type="match status" value="1"/>
</dbReference>
<evidence type="ECO:0000313" key="1">
    <source>
        <dbReference type="EMBL" id="PIZ17938.1"/>
    </source>
</evidence>
<dbReference type="Gene3D" id="1.10.3210.10">
    <property type="entry name" value="Hypothetical protein af1432"/>
    <property type="match status" value="1"/>
</dbReference>
<proteinExistence type="predicted"/>
<dbReference type="AlphaFoldDB" id="A0A2M7SEJ2"/>
<sequence length="159" mass="18471">MSELIKKAIDLAVEAHKGQKDSRGEEYIEHPFEVMRRMMRDKRPEIELAVAVMHDILEDTPRTEKDIYNAVSACCADKALLVTEALKAITKAKNEDYDEYLERLKGNVIARMVKLYDLEHNIERNLKTFKEDKKSAQRLLKYIRAYDYLGGTNQPYTTS</sequence>
<keyword evidence="1" id="KW-0808">Transferase</keyword>
<comment type="caution">
    <text evidence="1">The sequence shown here is derived from an EMBL/GenBank/DDBJ whole genome shotgun (WGS) entry which is preliminary data.</text>
</comment>